<protein>
    <recommendedName>
        <fullName evidence="8 9">Outer membrane protein assembly factor BamA</fullName>
    </recommendedName>
</protein>
<comment type="caution">
    <text evidence="11">The sequence shown here is derived from an EMBL/GenBank/DDBJ whole genome shotgun (WGS) entry which is preliminary data.</text>
</comment>
<feature type="domain" description="POTRA" evidence="10">
    <location>
        <begin position="269"/>
        <end position="347"/>
    </location>
</feature>
<dbReference type="InterPro" id="IPR039910">
    <property type="entry name" value="D15-like"/>
</dbReference>
<accession>A0A4R3JX30</accession>
<evidence type="ECO:0000313" key="12">
    <source>
        <dbReference type="Proteomes" id="UP000295135"/>
    </source>
</evidence>
<comment type="subunit">
    <text evidence="8">Part of the Bam complex.</text>
</comment>
<dbReference type="OrthoDB" id="9803054at2"/>
<evidence type="ECO:0000256" key="9">
    <source>
        <dbReference type="NCBIfam" id="TIGR03303"/>
    </source>
</evidence>
<dbReference type="FunFam" id="3.10.20.310:FF:000002">
    <property type="entry name" value="Outer membrane protein assembly factor BamA"/>
    <property type="match status" value="1"/>
</dbReference>
<dbReference type="GO" id="GO:0009279">
    <property type="term" value="C:cell outer membrane"/>
    <property type="evidence" value="ECO:0007669"/>
    <property type="project" value="UniProtKB-SubCell"/>
</dbReference>
<dbReference type="Gene3D" id="3.10.20.310">
    <property type="entry name" value="membrane protein fhac"/>
    <property type="match status" value="5"/>
</dbReference>
<evidence type="ECO:0000256" key="8">
    <source>
        <dbReference type="HAMAP-Rule" id="MF_01430"/>
    </source>
</evidence>
<keyword evidence="2 8" id="KW-1134">Transmembrane beta strand</keyword>
<dbReference type="PANTHER" id="PTHR12815">
    <property type="entry name" value="SORTING AND ASSEMBLY MACHINERY SAMM50 PROTEIN FAMILY MEMBER"/>
    <property type="match status" value="1"/>
</dbReference>
<dbReference type="RefSeq" id="WP_126461771.1">
    <property type="nucleotide sequence ID" value="NZ_AP018721.1"/>
</dbReference>
<gene>
    <name evidence="8" type="primary">bamA</name>
    <name evidence="11" type="ORF">EDC61_1118</name>
</gene>
<dbReference type="PANTHER" id="PTHR12815:SF23">
    <property type="entry name" value="OUTER MEMBRANE PROTEIN ASSEMBLY FACTOR BAMA"/>
    <property type="match status" value="1"/>
</dbReference>
<keyword evidence="7 8" id="KW-0998">Cell outer membrane</keyword>
<proteinExistence type="inferred from homology"/>
<feature type="domain" description="POTRA" evidence="10">
    <location>
        <begin position="95"/>
        <end position="175"/>
    </location>
</feature>
<dbReference type="Pfam" id="PF07244">
    <property type="entry name" value="POTRA"/>
    <property type="match status" value="5"/>
</dbReference>
<name>A0A4R3JX30_9PROT</name>
<dbReference type="InterPro" id="IPR000184">
    <property type="entry name" value="Bac_surfAg_D15"/>
</dbReference>
<dbReference type="Pfam" id="PF01103">
    <property type="entry name" value="Omp85"/>
    <property type="match status" value="1"/>
</dbReference>
<dbReference type="InterPro" id="IPR034746">
    <property type="entry name" value="POTRA"/>
</dbReference>
<evidence type="ECO:0000256" key="3">
    <source>
        <dbReference type="ARBA" id="ARBA00022692"/>
    </source>
</evidence>
<keyword evidence="6 8" id="KW-0472">Membrane</keyword>
<evidence type="ECO:0000259" key="10">
    <source>
        <dbReference type="PROSITE" id="PS51779"/>
    </source>
</evidence>
<comment type="function">
    <text evidence="8">Part of the outer membrane protein assembly complex, which is involved in assembly and insertion of beta-barrel proteins into the outer membrane.</text>
</comment>
<dbReference type="GO" id="GO:0043165">
    <property type="term" value="P:Gram-negative-bacterium-type cell outer membrane assembly"/>
    <property type="evidence" value="ECO:0007669"/>
    <property type="project" value="UniProtKB-UniRule"/>
</dbReference>
<keyword evidence="5 8" id="KW-0677">Repeat</keyword>
<comment type="similarity">
    <text evidence="8">Belongs to the BamA family.</text>
</comment>
<feature type="chain" id="PRO_5021050352" description="Outer membrane protein assembly factor BamA" evidence="8">
    <location>
        <begin position="24"/>
        <end position="773"/>
    </location>
</feature>
<keyword evidence="4 8" id="KW-0732">Signal</keyword>
<feature type="domain" description="POTRA" evidence="10">
    <location>
        <begin position="27"/>
        <end position="94"/>
    </location>
</feature>
<evidence type="ECO:0000313" key="11">
    <source>
        <dbReference type="EMBL" id="TCS71132.1"/>
    </source>
</evidence>
<dbReference type="GO" id="GO:0051205">
    <property type="term" value="P:protein insertion into membrane"/>
    <property type="evidence" value="ECO:0007669"/>
    <property type="project" value="UniProtKB-UniRule"/>
</dbReference>
<dbReference type="InterPro" id="IPR023707">
    <property type="entry name" value="OM_assembly_BamA"/>
</dbReference>
<evidence type="ECO:0000256" key="4">
    <source>
        <dbReference type="ARBA" id="ARBA00022729"/>
    </source>
</evidence>
<feature type="domain" description="POTRA" evidence="10">
    <location>
        <begin position="350"/>
        <end position="424"/>
    </location>
</feature>
<dbReference type="Proteomes" id="UP000295135">
    <property type="component" value="Unassembled WGS sequence"/>
</dbReference>
<reference evidence="11 12" key="1">
    <citation type="submission" date="2019-03" db="EMBL/GenBank/DDBJ databases">
        <title>Genomic Encyclopedia of Type Strains, Phase IV (KMG-IV): sequencing the most valuable type-strain genomes for metagenomic binning, comparative biology and taxonomic classification.</title>
        <authorList>
            <person name="Goeker M."/>
        </authorList>
    </citation>
    <scope>NUCLEOTIDE SEQUENCE [LARGE SCALE GENOMIC DNA]</scope>
    <source>
        <strain evidence="11 12">DSM 103923</strain>
    </source>
</reference>
<feature type="signal peptide" evidence="8">
    <location>
        <begin position="1"/>
        <end position="23"/>
    </location>
</feature>
<dbReference type="AlphaFoldDB" id="A0A4R3JX30"/>
<dbReference type="InterPro" id="IPR010827">
    <property type="entry name" value="BamA/TamA_POTRA"/>
</dbReference>
<evidence type="ECO:0000256" key="5">
    <source>
        <dbReference type="ARBA" id="ARBA00022737"/>
    </source>
</evidence>
<organism evidence="11 12">
    <name type="scientific">Sulfuritortus calidifontis</name>
    <dbReference type="NCBI Taxonomy" id="1914471"/>
    <lineage>
        <taxon>Bacteria</taxon>
        <taxon>Pseudomonadati</taxon>
        <taxon>Pseudomonadota</taxon>
        <taxon>Betaproteobacteria</taxon>
        <taxon>Nitrosomonadales</taxon>
        <taxon>Thiobacillaceae</taxon>
        <taxon>Sulfuritortus</taxon>
    </lineage>
</organism>
<evidence type="ECO:0000256" key="1">
    <source>
        <dbReference type="ARBA" id="ARBA00004370"/>
    </source>
</evidence>
<dbReference type="NCBIfam" id="TIGR03303">
    <property type="entry name" value="OM_YaeT"/>
    <property type="match status" value="1"/>
</dbReference>
<dbReference type="HAMAP" id="MF_01430">
    <property type="entry name" value="OM_assembly_BamA"/>
    <property type="match status" value="1"/>
</dbReference>
<sequence length="773" mass="85170" precursor="true">MKKKHLSGIAALTAALIAAQAQAFEPFQVKDIRVEGIQRTEAGTVFSYLPVKVGETLTDEKAAAAIKALYATGFFKDVRLEVLEGVLIVQVEERPAVAQIDFVGMKEFSKDELKAGLKQLGLAEGRILDKSLLDKAEQELKRQYYNRGMYAVEVVARTSPLERNRVAVSFEVSEGEIAKIRAINIVGAKAFKEKDLLDLFALRTPGWLTWWTKNDQYSKQKLTADLEVLRSHYMNQGYLEFSIDSPQVSITPDKQDIYITVNITEGEKYTVSGFKVAGELPVPEKDLTALVSLKAGDVFSREKLNESVKKMADRLGNDGYAFANINAAPELDKEKRQVAFTFLVDPGRKVYVRRINIAGNTKTQDQVIRREMRQMEGSHYAADKINRSRERVERLSYFKETNIETPPVPGTTDQVDVNVSVEEKATGSVMLGAGFSSGEGLILSGSVSQNNLFGTGNRLSLQMNSGSVNTVYALSFTNPYFTQDGVSLGYDIYRRDTDTSNLDAVSTYSTSTLGAGVRLGVPLNELDTIHLGAAVEQYSLDLNSTSPSNYVQFATDFGGTASGVTTNSLRLDAGWARDTRDSLTWPTKGYYQRAYAEAGTPVGDLKYYKLSYQYQQFFPLSQTFTLMLNGEIGYGGGYGGKPMPFFRNFFAGGNTSVRGFDSGTLGPKDYLGNAIGGDKRLVGNAELFFPLPGSGKDRSLRMSAFMDIGAAFGPYDTQGRYSEISFSDLRYSAGIGVTWQSPFGPLKFSLAKPINAKEDDKTQVFQFQMGSVF</sequence>
<evidence type="ECO:0000256" key="7">
    <source>
        <dbReference type="ARBA" id="ARBA00023237"/>
    </source>
</evidence>
<dbReference type="PROSITE" id="PS51779">
    <property type="entry name" value="POTRA"/>
    <property type="match status" value="5"/>
</dbReference>
<comment type="subcellular location">
    <subcellularLocation>
        <location evidence="8">Cell outer membrane</location>
    </subcellularLocation>
    <subcellularLocation>
        <location evidence="1">Membrane</location>
    </subcellularLocation>
</comment>
<dbReference type="EMBL" id="SLZY01000011">
    <property type="protein sequence ID" value="TCS71132.1"/>
    <property type="molecule type" value="Genomic_DNA"/>
</dbReference>
<evidence type="ECO:0000256" key="6">
    <source>
        <dbReference type="ARBA" id="ARBA00023136"/>
    </source>
</evidence>
<keyword evidence="3 8" id="KW-0812">Transmembrane</keyword>
<evidence type="ECO:0000256" key="2">
    <source>
        <dbReference type="ARBA" id="ARBA00022452"/>
    </source>
</evidence>
<dbReference type="Gene3D" id="2.40.160.50">
    <property type="entry name" value="membrane protein fhac: a member of the omp85/tpsb transporter family"/>
    <property type="match status" value="1"/>
</dbReference>
<dbReference type="PIRSF" id="PIRSF006076">
    <property type="entry name" value="OM_assembly_OMP85"/>
    <property type="match status" value="1"/>
</dbReference>
<keyword evidence="12" id="KW-1185">Reference proteome</keyword>
<feature type="domain" description="POTRA" evidence="10">
    <location>
        <begin position="178"/>
        <end position="266"/>
    </location>
</feature>